<feature type="transmembrane region" description="Helical" evidence="5">
    <location>
        <begin position="55"/>
        <end position="75"/>
    </location>
</feature>
<dbReference type="Proteomes" id="UP001196413">
    <property type="component" value="Unassembled WGS sequence"/>
</dbReference>
<dbReference type="InterPro" id="IPR029063">
    <property type="entry name" value="SAM-dependent_MTases_sf"/>
</dbReference>
<dbReference type="EMBL" id="JAHQIW010000206">
    <property type="protein sequence ID" value="KAJ1346678.1"/>
    <property type="molecule type" value="Genomic_DNA"/>
</dbReference>
<dbReference type="PROSITE" id="PS51006">
    <property type="entry name" value="PABS_2"/>
    <property type="match status" value="1"/>
</dbReference>
<keyword evidence="5" id="KW-0812">Transmembrane</keyword>
<keyword evidence="5" id="KW-1133">Transmembrane helix</keyword>
<dbReference type="GO" id="GO:0000179">
    <property type="term" value="F:rRNA (adenine-N6,N6-)-dimethyltransferase activity"/>
    <property type="evidence" value="ECO:0007669"/>
    <property type="project" value="InterPro"/>
</dbReference>
<evidence type="ECO:0000313" key="7">
    <source>
        <dbReference type="EMBL" id="KAJ1346678.1"/>
    </source>
</evidence>
<evidence type="ECO:0000259" key="6">
    <source>
        <dbReference type="PROSITE" id="PS51006"/>
    </source>
</evidence>
<organism evidence="7 8">
    <name type="scientific">Parelaphostrongylus tenuis</name>
    <name type="common">Meningeal worm</name>
    <dbReference type="NCBI Taxonomy" id="148309"/>
    <lineage>
        <taxon>Eukaryota</taxon>
        <taxon>Metazoa</taxon>
        <taxon>Ecdysozoa</taxon>
        <taxon>Nematoda</taxon>
        <taxon>Chromadorea</taxon>
        <taxon>Rhabditida</taxon>
        <taxon>Rhabditina</taxon>
        <taxon>Rhabditomorpha</taxon>
        <taxon>Strongyloidea</taxon>
        <taxon>Metastrongylidae</taxon>
        <taxon>Parelaphostrongylus</taxon>
    </lineage>
</organism>
<dbReference type="GO" id="GO:0006596">
    <property type="term" value="P:polyamine biosynthetic process"/>
    <property type="evidence" value="ECO:0007669"/>
    <property type="project" value="UniProtKB-UniRule"/>
</dbReference>
<evidence type="ECO:0000256" key="1">
    <source>
        <dbReference type="ARBA" id="ARBA00007867"/>
    </source>
</evidence>
<keyword evidence="8" id="KW-1185">Reference proteome</keyword>
<feature type="domain" description="PABS" evidence="6">
    <location>
        <begin position="202"/>
        <end position="377"/>
    </location>
</feature>
<comment type="similarity">
    <text evidence="1">Belongs to the spermidine/spermine synthase family.</text>
</comment>
<keyword evidence="2 4" id="KW-0808">Transferase</keyword>
<comment type="caution">
    <text evidence="7">The sequence shown here is derived from an EMBL/GenBank/DDBJ whole genome shotgun (WGS) entry which is preliminary data.</text>
</comment>
<dbReference type="PROSITE" id="PS01131">
    <property type="entry name" value="RRNA_A_DIMETH"/>
    <property type="match status" value="1"/>
</dbReference>
<feature type="active site" description="Proton acceptor" evidence="4">
    <location>
        <position position="279"/>
    </location>
</feature>
<evidence type="ECO:0000313" key="8">
    <source>
        <dbReference type="Proteomes" id="UP001196413"/>
    </source>
</evidence>
<dbReference type="Pfam" id="PF01564">
    <property type="entry name" value="Spermine_synth"/>
    <property type="match status" value="1"/>
</dbReference>
<keyword evidence="5" id="KW-0472">Membrane</keyword>
<dbReference type="SUPFAM" id="SSF53335">
    <property type="entry name" value="S-adenosyl-L-methionine-dependent methyltransferases"/>
    <property type="match status" value="1"/>
</dbReference>
<evidence type="ECO:0000256" key="2">
    <source>
        <dbReference type="ARBA" id="ARBA00022679"/>
    </source>
</evidence>
<evidence type="ECO:0000256" key="5">
    <source>
        <dbReference type="SAM" id="Phobius"/>
    </source>
</evidence>
<dbReference type="Gene3D" id="3.40.50.150">
    <property type="entry name" value="Vaccinia Virus protein VP39"/>
    <property type="match status" value="1"/>
</dbReference>
<dbReference type="InterPro" id="IPR020596">
    <property type="entry name" value="rRNA_Ade_Mease_Trfase_CS"/>
</dbReference>
<accession>A0AAD5QCD6</accession>
<gene>
    <name evidence="7" type="ORF">KIN20_001566</name>
</gene>
<proteinExistence type="inferred from homology"/>
<evidence type="ECO:0000256" key="3">
    <source>
        <dbReference type="ARBA" id="ARBA00023115"/>
    </source>
</evidence>
<dbReference type="AlphaFoldDB" id="A0AAD5QCD6"/>
<dbReference type="PANTHER" id="PTHR43317:SF1">
    <property type="entry name" value="THERMOSPERMINE SYNTHASE ACAULIS5"/>
    <property type="match status" value="1"/>
</dbReference>
<protein>
    <recommendedName>
        <fullName evidence="6">PABS domain-containing protein</fullName>
    </recommendedName>
</protein>
<dbReference type="InterPro" id="IPR030374">
    <property type="entry name" value="PABS"/>
</dbReference>
<sequence length="396" mass="44835">MRSTNYCLQKVGRARDDDTVVERTARKATMRPLWLRKIKQIPSIMAQKKTYRIRILSVISVIICVFLYVFFYFLADTYVVDSQYLDAVDQSVLENRLDFHEVAIAKICSDKTAICYGVYDRKVTEDEHNEVVERHLLMDGFYDESDSAIRLIPPKGESFDSSDTRIWGFDHSDVRSNYVAGMLVGPFLFSSLSLDQKSDVGKNVLEIGLGGGSFSMALHKLKPDIEITVVELDPTVVKIAQEWFGVKDSRNHRIIVDDGLNFLEKAHSKGLKFDVVVLDACDTTMKSVCPAKSFRNTETLKRIKEILKTMGSLIVNILSNDQEGSGSSTREVIQLFTSIFPACSEMRFPNEVNVILTCVPYSISNIREQIGFYNTKLNSVISQLKLDNILKHIVLV</sequence>
<dbReference type="PANTHER" id="PTHR43317">
    <property type="entry name" value="THERMOSPERMINE SYNTHASE ACAULIS5"/>
    <property type="match status" value="1"/>
</dbReference>
<name>A0AAD5QCD6_PARTN</name>
<reference evidence="7" key="1">
    <citation type="submission" date="2021-06" db="EMBL/GenBank/DDBJ databases">
        <title>Parelaphostrongylus tenuis whole genome reference sequence.</title>
        <authorList>
            <person name="Garwood T.J."/>
            <person name="Larsen P.A."/>
            <person name="Fountain-Jones N.M."/>
            <person name="Garbe J.R."/>
            <person name="Macchietto M.G."/>
            <person name="Kania S.A."/>
            <person name="Gerhold R.W."/>
            <person name="Richards J.E."/>
            <person name="Wolf T.M."/>
        </authorList>
    </citation>
    <scope>NUCLEOTIDE SEQUENCE</scope>
    <source>
        <strain evidence="7">MNPRO001-30</strain>
        <tissue evidence="7">Meninges</tissue>
    </source>
</reference>
<evidence type="ECO:0000256" key="4">
    <source>
        <dbReference type="PROSITE-ProRule" id="PRU00354"/>
    </source>
</evidence>
<keyword evidence="3 4" id="KW-0620">Polyamine biosynthesis</keyword>